<evidence type="ECO:0000259" key="2">
    <source>
        <dbReference type="SMART" id="SM00694"/>
    </source>
</evidence>
<dbReference type="OrthoDB" id="72441at2759"/>
<feature type="compositionally biased region" description="Low complexity" evidence="1">
    <location>
        <begin position="9"/>
        <end position="29"/>
    </location>
</feature>
<dbReference type="InterPro" id="IPR006614">
    <property type="entry name" value="Peroxin/Ferlin"/>
</dbReference>
<accession>A0A9P7BFG3</accession>
<organism evidence="3 4">
    <name type="scientific">Pichia californica</name>
    <dbReference type="NCBI Taxonomy" id="460514"/>
    <lineage>
        <taxon>Eukaryota</taxon>
        <taxon>Fungi</taxon>
        <taxon>Dikarya</taxon>
        <taxon>Ascomycota</taxon>
        <taxon>Saccharomycotina</taxon>
        <taxon>Pichiomycetes</taxon>
        <taxon>Pichiales</taxon>
        <taxon>Pichiaceae</taxon>
        <taxon>Pichia</taxon>
    </lineage>
</organism>
<sequence>MTYIDEGISSRNSINSLSSQSSTSSQSSSDQLPQDINDEDTSSYADKCSELTQAELSSQISNISTLSQDRRYRIERSVTHYENMDKGITRMPQFSKADEFLKCLSQFTMENETLKDLGQFKDDSESNGNNVRYEIIIENQRGATVFGNKMFCKQSVLYPLDPPKYQTLTGQNLVNLSMYPEPAHNWNWSWKKWHVMMINDVDEEGWIYSSVRFGSSNWTGVGKFGNFVRRRIWVRMVERSSPQLIVDDIESIDEDVDERANKNDVKKPYGVIHVLPSFKDAVEQGADAIEKFSDKMKQGLQTDTGIFHQKSDKKVKFIHGTNIIGTSKNNPVKSHDKDDKNRSKPPVTNISQDYDFDSNSDSDDESSIVSFSRDTIGESNLSRQATAFYPTSSPMLSVNEVSEDEIIVQNTFNEVKACSIDRQKISLMLESIFDFEDTTMDYLLANYDHSEDKSKTWIYRFILQLHFHDSEIVFIYKFKILLDSAEESTQRKGRIEKLYYIFKDMVDNRSYDSEK</sequence>
<feature type="compositionally biased region" description="Acidic residues" evidence="1">
    <location>
        <begin position="354"/>
        <end position="366"/>
    </location>
</feature>
<feature type="region of interest" description="Disordered" evidence="1">
    <location>
        <begin position="1"/>
        <end position="42"/>
    </location>
</feature>
<keyword evidence="4" id="KW-1185">Reference proteome</keyword>
<feature type="compositionally biased region" description="Basic and acidic residues" evidence="1">
    <location>
        <begin position="333"/>
        <end position="342"/>
    </location>
</feature>
<protein>
    <recommendedName>
        <fullName evidence="2">Peroxin/Ferlin domain-containing protein</fullName>
    </recommendedName>
</protein>
<name>A0A9P7BFG3_9ASCO</name>
<proteinExistence type="predicted"/>
<dbReference type="GO" id="GO:0016020">
    <property type="term" value="C:membrane"/>
    <property type="evidence" value="ECO:0007669"/>
    <property type="project" value="InterPro"/>
</dbReference>
<comment type="caution">
    <text evidence="3">The sequence shown here is derived from an EMBL/GenBank/DDBJ whole genome shotgun (WGS) entry which is preliminary data.</text>
</comment>
<dbReference type="AlphaFoldDB" id="A0A9P7BFG3"/>
<feature type="domain" description="Peroxin/Ferlin" evidence="2">
    <location>
        <begin position="205"/>
        <end position="240"/>
    </location>
</feature>
<reference evidence="3" key="1">
    <citation type="submission" date="2020-11" db="EMBL/GenBank/DDBJ databases">
        <title>Kefir isolates.</title>
        <authorList>
            <person name="Marcisauskas S."/>
            <person name="Kim Y."/>
            <person name="Blasche S."/>
        </authorList>
    </citation>
    <scope>NUCLEOTIDE SEQUENCE</scope>
    <source>
        <strain evidence="3">Olga-1</strain>
    </source>
</reference>
<feature type="region of interest" description="Disordered" evidence="1">
    <location>
        <begin position="326"/>
        <end position="369"/>
    </location>
</feature>
<evidence type="ECO:0000256" key="1">
    <source>
        <dbReference type="SAM" id="MobiDB-lite"/>
    </source>
</evidence>
<dbReference type="Proteomes" id="UP000697127">
    <property type="component" value="Unassembled WGS sequence"/>
</dbReference>
<dbReference type="SMART" id="SM00694">
    <property type="entry name" value="DysFC"/>
    <property type="match status" value="1"/>
</dbReference>
<dbReference type="EMBL" id="PUHW01000234">
    <property type="protein sequence ID" value="KAG0687634.1"/>
    <property type="molecule type" value="Genomic_DNA"/>
</dbReference>
<evidence type="ECO:0000313" key="4">
    <source>
        <dbReference type="Proteomes" id="UP000697127"/>
    </source>
</evidence>
<gene>
    <name evidence="3" type="ORF">C6P40_002078</name>
</gene>
<evidence type="ECO:0000313" key="3">
    <source>
        <dbReference type="EMBL" id="KAG0687634.1"/>
    </source>
</evidence>